<name>A0ABX3KM10_SALCS</name>
<accession>A0ABX3KM10</accession>
<feature type="region of interest" description="Disordered" evidence="1">
    <location>
        <begin position="105"/>
        <end position="135"/>
    </location>
</feature>
<reference evidence="3" key="1">
    <citation type="submission" date="2017-01" db="EMBL/GenBank/DDBJ databases">
        <title>Draft genome of the species Salinivibrio costicola subsp. alcaliphilus.</title>
        <authorList>
            <person name="Lopez-Hermoso C."/>
            <person name="De La Haba R."/>
            <person name="Sanchez-Porro C."/>
            <person name="Ventosa A."/>
        </authorList>
    </citation>
    <scope>NUCLEOTIDE SEQUENCE [LARGE SCALE GENOMIC DNA]</scope>
    <source>
        <strain evidence="3">CBH448</strain>
    </source>
</reference>
<proteinExistence type="predicted"/>
<organism evidence="2 3">
    <name type="scientific">Salinivibrio costicola subsp. alcaliphilus</name>
    <dbReference type="NCBI Taxonomy" id="272773"/>
    <lineage>
        <taxon>Bacteria</taxon>
        <taxon>Pseudomonadati</taxon>
        <taxon>Pseudomonadota</taxon>
        <taxon>Gammaproteobacteria</taxon>
        <taxon>Vibrionales</taxon>
        <taxon>Vibrionaceae</taxon>
        <taxon>Salinivibrio</taxon>
    </lineage>
</organism>
<evidence type="ECO:0000313" key="2">
    <source>
        <dbReference type="EMBL" id="OOF32635.1"/>
    </source>
</evidence>
<keyword evidence="3" id="KW-1185">Reference proteome</keyword>
<evidence type="ECO:0000256" key="1">
    <source>
        <dbReference type="SAM" id="MobiDB-lite"/>
    </source>
</evidence>
<protein>
    <submittedName>
        <fullName evidence="2">Uncharacterized protein</fullName>
    </submittedName>
</protein>
<gene>
    <name evidence="2" type="ORF">BZJ21_15100</name>
</gene>
<comment type="caution">
    <text evidence="2">The sequence shown here is derived from an EMBL/GenBank/DDBJ whole genome shotgun (WGS) entry which is preliminary data.</text>
</comment>
<dbReference type="EMBL" id="MUFR01000080">
    <property type="protein sequence ID" value="OOF32635.1"/>
    <property type="molecule type" value="Genomic_DNA"/>
</dbReference>
<sequence length="273" mass="30538">MITGIVKCTLDGKEYNAVDFEKLPPNELSEKRRNLICTKCGKDAFFRKSSRSGQAACFGARPHADDCFFASAETQQVDDEGGDEDRINNPGQRILIDLNYGAAPTRNVDVKPSAPSGDNDGRGRHVGHNPRPNANMQRRLSTLLRNLINSDTFRLSQQLIEFEERAAMTVNQFFVHFSDVADEHDYEFRGYWGLLTDARLGQNGNLWLNSGGRGEVSCLIKSELVDAFYKRYHIDDVEDFAGTYFLIIGEKNTSQNGKPYIAATGLECVALQK</sequence>
<evidence type="ECO:0000313" key="3">
    <source>
        <dbReference type="Proteomes" id="UP000189431"/>
    </source>
</evidence>
<dbReference type="RefSeq" id="WP_077670235.1">
    <property type="nucleotide sequence ID" value="NZ_MUFR01000080.1"/>
</dbReference>
<dbReference type="Proteomes" id="UP000189431">
    <property type="component" value="Unassembled WGS sequence"/>
</dbReference>